<protein>
    <recommendedName>
        <fullName evidence="1">LepB N-terminal domain-containing protein</fullName>
    </recommendedName>
</protein>
<evidence type="ECO:0000313" key="2">
    <source>
        <dbReference type="EMBL" id="KTC81936.1"/>
    </source>
</evidence>
<dbReference type="EMBL" id="LNXX01000047">
    <property type="protein sequence ID" value="KTC81936.1"/>
    <property type="molecule type" value="Genomic_DNA"/>
</dbReference>
<evidence type="ECO:0000259" key="1">
    <source>
        <dbReference type="Pfam" id="PF18640"/>
    </source>
</evidence>
<evidence type="ECO:0000313" key="3">
    <source>
        <dbReference type="EMBL" id="STX34716.1"/>
    </source>
</evidence>
<proteinExistence type="predicted"/>
<organism evidence="3 5">
    <name type="scientific">Legionella cincinnatiensis</name>
    <dbReference type="NCBI Taxonomy" id="28085"/>
    <lineage>
        <taxon>Bacteria</taxon>
        <taxon>Pseudomonadati</taxon>
        <taxon>Pseudomonadota</taxon>
        <taxon>Gammaproteobacteria</taxon>
        <taxon>Legionellales</taxon>
        <taxon>Legionellaceae</taxon>
        <taxon>Legionella</taxon>
    </lineage>
</organism>
<reference evidence="3 5" key="2">
    <citation type="submission" date="2018-06" db="EMBL/GenBank/DDBJ databases">
        <authorList>
            <consortium name="Pathogen Informatics"/>
            <person name="Doyle S."/>
        </authorList>
    </citation>
    <scope>NUCLEOTIDE SEQUENCE [LARGE SCALE GENOMIC DNA]</scope>
    <source>
        <strain evidence="3 5">NCTC12438</strain>
    </source>
</reference>
<name>A0A378II92_9GAMM</name>
<gene>
    <name evidence="2" type="ORF">Lcin_3006</name>
    <name evidence="3" type="ORF">NCTC12438_01320</name>
</gene>
<accession>A0A378II92</accession>
<reference evidence="2 4" key="1">
    <citation type="submission" date="2015-11" db="EMBL/GenBank/DDBJ databases">
        <title>Genomic analysis of 38 Legionella species identifies large and diverse effector repertoires.</title>
        <authorList>
            <person name="Burstein D."/>
            <person name="Amaro F."/>
            <person name="Zusman T."/>
            <person name="Lifshitz Z."/>
            <person name="Cohen O."/>
            <person name="Gilbert J.A."/>
            <person name="Pupko T."/>
            <person name="Shuman H.A."/>
            <person name="Segal G."/>
        </authorList>
    </citation>
    <scope>NUCLEOTIDE SEQUENCE [LARGE SCALE GENOMIC DNA]</scope>
    <source>
        <strain evidence="2 4">CDC#72-OH-14</strain>
    </source>
</reference>
<dbReference type="Proteomes" id="UP000054854">
    <property type="component" value="Unassembled WGS sequence"/>
</dbReference>
<evidence type="ECO:0000313" key="4">
    <source>
        <dbReference type="Proteomes" id="UP000054854"/>
    </source>
</evidence>
<evidence type="ECO:0000313" key="5">
    <source>
        <dbReference type="Proteomes" id="UP000255316"/>
    </source>
</evidence>
<dbReference type="AlphaFoldDB" id="A0A378II92"/>
<feature type="domain" description="LepB N-terminal" evidence="1">
    <location>
        <begin position="322"/>
        <end position="484"/>
    </location>
</feature>
<sequence>MFEYFMQKAKNAYLYFFAYRKYEFINRCNTLLNQIFDKIKEIEPEYVSHFNWDELKNEFKTDISNLISIDNWTVFHDIVINLNEESLTKITDFAAETFVKILLREKNPEVLSQIKEDIEQKLDKKSFIALNKIFNLYLELKSLFEINTFESPSEGLIIAKTFSEAVLMSFVSEPLVNKWLGILQKPIASDKPILPSHFKYLQFEGYTLQPTPPHFKNAAIYENQQQEQFIFKKPKHLEDILASTIASVIAHPLCSNILPTQTVCSDEGSVFLNQPFLAHLKTIVPRRLDFITSRNSIFQNEQLFSKFKKENYKKDSQFLTQFCHIIAASFLVSDWDLHLGNIVLNKKNLYKIDHDWALDELGQIKILSFFARRNVLNTVYQDRFPPSNALRDYQYLINYHEFFDALKNIADKAEETLKATLVNVNNTLLHTLTPFTADEKRTALMGLMLRLGGQFTQKQYQFDDWCEDIVNTIGKGLQHRIHSMRLMALCSKLYNLEDTVEIEKQLRVIQEYLLQNDKDLTLGCKIIPLEAQALIRQGLRKLTMENVKTDCDILAKWFLADNVHQFKFFQPEKQSEDLELKSSYGYQANL</sequence>
<keyword evidence="4" id="KW-1185">Reference proteome</keyword>
<dbReference type="Pfam" id="PF18640">
    <property type="entry name" value="LepB_N"/>
    <property type="match status" value="1"/>
</dbReference>
<dbReference type="InterPro" id="IPR040519">
    <property type="entry name" value="LepB_N"/>
</dbReference>
<dbReference type="RefSeq" id="WP_058466115.1">
    <property type="nucleotide sequence ID" value="NZ_CAAAHQ010000002.1"/>
</dbReference>
<dbReference type="Proteomes" id="UP000255316">
    <property type="component" value="Unassembled WGS sequence"/>
</dbReference>
<dbReference type="OrthoDB" id="5649921at2"/>
<dbReference type="EMBL" id="UGNX01000001">
    <property type="protein sequence ID" value="STX34716.1"/>
    <property type="molecule type" value="Genomic_DNA"/>
</dbReference>